<protein>
    <submittedName>
        <fullName evidence="3">Uncharacterized protein</fullName>
    </submittedName>
</protein>
<evidence type="ECO:0000313" key="4">
    <source>
        <dbReference type="Proteomes" id="UP001153076"/>
    </source>
</evidence>
<comment type="caution">
    <text evidence="3">The sequence shown here is derived from an EMBL/GenBank/DDBJ whole genome shotgun (WGS) entry which is preliminary data.</text>
</comment>
<evidence type="ECO:0000256" key="1">
    <source>
        <dbReference type="SAM" id="MobiDB-lite"/>
    </source>
</evidence>
<sequence>MNPTSSSFILLLPSAFLLLLPTTVVVAQAFSHYLRLVGLSSPPPLAYLFLVHSSCFTEDYHLQLSPPVLLSKSLPSDEKWMEFLCGGEAIAFLRADSSFGSKSANHAEERDQAGPLLANREVHVAANGVYYMLKLDLNVRMNGSDKRIETMMLVEEKVARETPSKTGSARKASQKPNNSKNPLGDHDSILTIDNNTENDWDSSVYIQSVSKPKPKMLVTYGKVERKMCIKLKEGFGLMKRAMKISEDKMRRRTFRDCQPLEEEALTLKGKDQSTSDWTNPADKNVISILFEQEHRKKEVPAADLSLTIATIGFNHTEFIIEVEMKNYMQVIWKAEKEGKHFTVALEESSMRVEEDMWRIYFSKASNQKGFEVGILLFARHCRNRVEKHYGDSNVLINQMSQRWKVRSEALAPYQAHLIKLTKNFMYITYTHLLRRDN</sequence>
<dbReference type="GO" id="GO:0003676">
    <property type="term" value="F:nucleic acid binding"/>
    <property type="evidence" value="ECO:0007669"/>
    <property type="project" value="InterPro"/>
</dbReference>
<proteinExistence type="predicted"/>
<gene>
    <name evidence="3" type="ORF">Cgig2_003839</name>
</gene>
<name>A0A9Q1K6F9_9CARY</name>
<dbReference type="Gene3D" id="3.30.420.10">
    <property type="entry name" value="Ribonuclease H-like superfamily/Ribonuclease H"/>
    <property type="match status" value="1"/>
</dbReference>
<dbReference type="EMBL" id="JAKOGI010000285">
    <property type="protein sequence ID" value="KAJ8437719.1"/>
    <property type="molecule type" value="Genomic_DNA"/>
</dbReference>
<feature type="signal peptide" evidence="2">
    <location>
        <begin position="1"/>
        <end position="27"/>
    </location>
</feature>
<evidence type="ECO:0000313" key="3">
    <source>
        <dbReference type="EMBL" id="KAJ8437719.1"/>
    </source>
</evidence>
<keyword evidence="4" id="KW-1185">Reference proteome</keyword>
<keyword evidence="2" id="KW-0732">Signal</keyword>
<dbReference type="OrthoDB" id="2139127at2759"/>
<feature type="region of interest" description="Disordered" evidence="1">
    <location>
        <begin position="159"/>
        <end position="195"/>
    </location>
</feature>
<reference evidence="3" key="1">
    <citation type="submission" date="2022-04" db="EMBL/GenBank/DDBJ databases">
        <title>Carnegiea gigantea Genome sequencing and assembly v2.</title>
        <authorList>
            <person name="Copetti D."/>
            <person name="Sanderson M.J."/>
            <person name="Burquez A."/>
            <person name="Wojciechowski M.F."/>
        </authorList>
    </citation>
    <scope>NUCLEOTIDE SEQUENCE</scope>
    <source>
        <strain evidence="3">SGP5-SGP5p</strain>
        <tissue evidence="3">Aerial part</tissue>
    </source>
</reference>
<evidence type="ECO:0000256" key="2">
    <source>
        <dbReference type="SAM" id="SignalP"/>
    </source>
</evidence>
<feature type="chain" id="PRO_5040272402" evidence="2">
    <location>
        <begin position="28"/>
        <end position="437"/>
    </location>
</feature>
<dbReference type="Proteomes" id="UP001153076">
    <property type="component" value="Unassembled WGS sequence"/>
</dbReference>
<accession>A0A9Q1K6F9</accession>
<organism evidence="3 4">
    <name type="scientific">Carnegiea gigantea</name>
    <dbReference type="NCBI Taxonomy" id="171969"/>
    <lineage>
        <taxon>Eukaryota</taxon>
        <taxon>Viridiplantae</taxon>
        <taxon>Streptophyta</taxon>
        <taxon>Embryophyta</taxon>
        <taxon>Tracheophyta</taxon>
        <taxon>Spermatophyta</taxon>
        <taxon>Magnoliopsida</taxon>
        <taxon>eudicotyledons</taxon>
        <taxon>Gunneridae</taxon>
        <taxon>Pentapetalae</taxon>
        <taxon>Caryophyllales</taxon>
        <taxon>Cactineae</taxon>
        <taxon>Cactaceae</taxon>
        <taxon>Cactoideae</taxon>
        <taxon>Echinocereeae</taxon>
        <taxon>Carnegiea</taxon>
    </lineage>
</organism>
<dbReference type="AlphaFoldDB" id="A0A9Q1K6F9"/>
<dbReference type="InterPro" id="IPR036397">
    <property type="entry name" value="RNaseH_sf"/>
</dbReference>